<proteinExistence type="inferred from homology"/>
<dbReference type="Proteomes" id="UP001497457">
    <property type="component" value="Chromosome 5rd"/>
</dbReference>
<sequence length="174" mass="20080">MGKTWALMTHLHALAGPALTLIYPLYASICAMESTCKLDDEQWLAYWIIYSFITLFEMAAENVLYWIPLWYEAKLLFVAWLVLPQFRGASFIYDKLVREQLLKHGIRLHDHHGHGRHGHGADHEPHVLRVCIFEFAHVEPYCGLQFVPSHGRWLIKVSLTAVLMPITQAEHGVH</sequence>
<comment type="similarity">
    <text evidence="1">Belongs to the DP1 family.</text>
</comment>
<dbReference type="InterPro" id="IPR004345">
    <property type="entry name" value="TB2_DP1_HVA22"/>
</dbReference>
<organism evidence="2 3">
    <name type="scientific">Urochloa decumbens</name>
    <dbReference type="NCBI Taxonomy" id="240449"/>
    <lineage>
        <taxon>Eukaryota</taxon>
        <taxon>Viridiplantae</taxon>
        <taxon>Streptophyta</taxon>
        <taxon>Embryophyta</taxon>
        <taxon>Tracheophyta</taxon>
        <taxon>Spermatophyta</taxon>
        <taxon>Magnoliopsida</taxon>
        <taxon>Liliopsida</taxon>
        <taxon>Poales</taxon>
        <taxon>Poaceae</taxon>
        <taxon>PACMAD clade</taxon>
        <taxon>Panicoideae</taxon>
        <taxon>Panicodae</taxon>
        <taxon>Paniceae</taxon>
        <taxon>Melinidinae</taxon>
        <taxon>Urochloa</taxon>
    </lineage>
</organism>
<comment type="subcellular location">
    <subcellularLocation>
        <location evidence="1">Membrane</location>
        <topology evidence="1">Multi-pass membrane protein</topology>
    </subcellularLocation>
</comment>
<keyword evidence="1" id="KW-0812">Transmembrane</keyword>
<dbReference type="GO" id="GO:0016020">
    <property type="term" value="C:membrane"/>
    <property type="evidence" value="ECO:0007669"/>
    <property type="project" value="UniProtKB-SubCell"/>
</dbReference>
<reference evidence="2 3" key="2">
    <citation type="submission" date="2024-10" db="EMBL/GenBank/DDBJ databases">
        <authorList>
            <person name="Ryan C."/>
        </authorList>
    </citation>
    <scope>NUCLEOTIDE SEQUENCE [LARGE SCALE GENOMIC DNA]</scope>
</reference>
<dbReference type="PANTHER" id="PTHR12300">
    <property type="entry name" value="HVA22-LIKE PROTEINS"/>
    <property type="match status" value="1"/>
</dbReference>
<gene>
    <name evidence="2" type="ORF">URODEC1_LOCUS99279</name>
</gene>
<keyword evidence="1" id="KW-1133">Transmembrane helix</keyword>
<protein>
    <recommendedName>
        <fullName evidence="1">HVA22-like protein</fullName>
    </recommendedName>
</protein>
<comment type="caution">
    <text evidence="1">Lacks conserved residue(s) required for the propagation of feature annotation.</text>
</comment>
<name>A0ABC9EX15_9POAL</name>
<evidence type="ECO:0000256" key="1">
    <source>
        <dbReference type="RuleBase" id="RU362006"/>
    </source>
</evidence>
<dbReference type="EMBL" id="OZ075115">
    <property type="protein sequence ID" value="CAL5064095.1"/>
    <property type="molecule type" value="Genomic_DNA"/>
</dbReference>
<accession>A0ABC9EX15</accession>
<keyword evidence="3" id="KW-1185">Reference proteome</keyword>
<keyword evidence="1" id="KW-0472">Membrane</keyword>
<dbReference type="AlphaFoldDB" id="A0ABC9EX15"/>
<evidence type="ECO:0000313" key="3">
    <source>
        <dbReference type="Proteomes" id="UP001497457"/>
    </source>
</evidence>
<dbReference type="PANTHER" id="PTHR12300:SF184">
    <property type="entry name" value="HVA22-LIKE PROTEIN"/>
    <property type="match status" value="1"/>
</dbReference>
<dbReference type="Pfam" id="PF03134">
    <property type="entry name" value="TB2_DP1_HVA22"/>
    <property type="match status" value="1"/>
</dbReference>
<reference evidence="3" key="1">
    <citation type="submission" date="2024-06" db="EMBL/GenBank/DDBJ databases">
        <authorList>
            <person name="Ryan C."/>
        </authorList>
    </citation>
    <scope>NUCLEOTIDE SEQUENCE [LARGE SCALE GENOMIC DNA]</scope>
</reference>
<feature type="transmembrane region" description="Helical" evidence="1">
    <location>
        <begin position="43"/>
        <end position="67"/>
    </location>
</feature>
<evidence type="ECO:0000313" key="2">
    <source>
        <dbReference type="EMBL" id="CAL5064095.1"/>
    </source>
</evidence>